<feature type="transmembrane region" description="Helical" evidence="6">
    <location>
        <begin position="309"/>
        <end position="327"/>
    </location>
</feature>
<dbReference type="PANTHER" id="PTHR30619">
    <property type="entry name" value="DNA INTERNALIZATION/COMPETENCE PROTEIN COMEC/REC2"/>
    <property type="match status" value="1"/>
</dbReference>
<keyword evidence="9" id="KW-1185">Reference proteome</keyword>
<dbReference type="SUPFAM" id="SSF56281">
    <property type="entry name" value="Metallo-hydrolase/oxidoreductase"/>
    <property type="match status" value="1"/>
</dbReference>
<dbReference type="CDD" id="cd07731">
    <property type="entry name" value="ComA-like_MBL-fold"/>
    <property type="match status" value="1"/>
</dbReference>
<feature type="transmembrane region" description="Helical" evidence="6">
    <location>
        <begin position="32"/>
        <end position="48"/>
    </location>
</feature>
<sequence>MVVIYFGNTYVGCLFFTISFIRILFYKDKNTFFITIIIALLLCFWLSFKQHCNHKKEINNYENVRMILKVYPDELNFSDTYFYGTCHYNKNKYIISGNVKFKLYETSLINVDAKMSSIDAPTNFNQFNSKKYNETNDIYNRIKVTKINEVNKINNFSLFNLLHDLRYKLLNIADNMPKPLNIYTKGLLFGKIDNDFSDELNGVKTLGLIHLFSISGLHVYLLVSFIRKLFYVLGFHRQLVDKVIIILLPMFFVISGSSVGLMRSILLVELAMVLKFLNLKFDALNLFSLVLIIHLFLHPQMIFQFGCQLSYLLSLGLIFLKNFSNWKLTLHMNLISLPLILYNTYEWHILTILANIIIIPVFSLIIIPVVIIGDVAFLCFMPLCSFLNSFLKLFDLFVNFISSMPGVIHFGKPEFLVVLLAIYLTFKIMSSFKIKLISLVASIYLFNYLYIHFPITGEVSFFDVGQGDSFLIRTPFNKNITVIDTGGKANFMDKSNNLKPNYASLKTSINYLKSIGINRIDNLCISHQDDDHCGDLPAFLTNMTVDRLVLPLGINQNKKFMNKILPNINKTKLVFVKNDYQLINFPFTIYHPFNYGIGNNDDSMVLAGTFNNKKFLFMGDLSSNGEDKLINVYPNLNADVLKLGHHGSKTSSSENFLEKINPKLAIISAGKNNLYHHPNVETIYRLNKRSISYLSTQNYGMISYCYSIFGNDKWVSGNKGGGHD</sequence>
<comment type="caution">
    <text evidence="8">The sequence shown here is derived from an EMBL/GenBank/DDBJ whole genome shotgun (WGS) entry which is preliminary data.</text>
</comment>
<evidence type="ECO:0000256" key="6">
    <source>
        <dbReference type="SAM" id="Phobius"/>
    </source>
</evidence>
<evidence type="ECO:0000313" key="8">
    <source>
        <dbReference type="EMBL" id="KRM68670.1"/>
    </source>
</evidence>
<keyword evidence="2" id="KW-1003">Cell membrane</keyword>
<keyword evidence="4 6" id="KW-1133">Transmembrane helix</keyword>
<dbReference type="PATRIC" id="fig|1423781.4.peg.1026"/>
<name>A0A0R2ANI8_9LACO</name>
<dbReference type="STRING" id="1423781.FD06_GL000989"/>
<dbReference type="EMBL" id="AYYQ01000018">
    <property type="protein sequence ID" value="KRM68670.1"/>
    <property type="molecule type" value="Genomic_DNA"/>
</dbReference>
<evidence type="ECO:0000313" key="9">
    <source>
        <dbReference type="Proteomes" id="UP000052012"/>
    </source>
</evidence>
<dbReference type="SMART" id="SM00849">
    <property type="entry name" value="Lactamase_B"/>
    <property type="match status" value="1"/>
</dbReference>
<dbReference type="Gene3D" id="3.60.15.10">
    <property type="entry name" value="Ribonuclease Z/Hydroxyacylglutathione hydrolase-like"/>
    <property type="match status" value="1"/>
</dbReference>
<dbReference type="Pfam" id="PF03772">
    <property type="entry name" value="Competence"/>
    <property type="match status" value="1"/>
</dbReference>
<dbReference type="InterPro" id="IPR004477">
    <property type="entry name" value="ComEC_N"/>
</dbReference>
<feature type="transmembrane region" description="Helical" evidence="6">
    <location>
        <begin position="277"/>
        <end position="297"/>
    </location>
</feature>
<dbReference type="NCBIfam" id="TIGR00360">
    <property type="entry name" value="ComEC_N-term"/>
    <property type="match status" value="1"/>
</dbReference>
<dbReference type="GO" id="GO:0005886">
    <property type="term" value="C:plasma membrane"/>
    <property type="evidence" value="ECO:0007669"/>
    <property type="project" value="UniProtKB-SubCell"/>
</dbReference>
<accession>A0A0R2ANI8</accession>
<dbReference type="PANTHER" id="PTHR30619:SF7">
    <property type="entry name" value="BETA-LACTAMASE DOMAIN PROTEIN"/>
    <property type="match status" value="1"/>
</dbReference>
<feature type="transmembrane region" description="Helical" evidence="6">
    <location>
        <begin position="436"/>
        <end position="453"/>
    </location>
</feature>
<dbReference type="InterPro" id="IPR004797">
    <property type="entry name" value="Competence_ComEC/Rec2"/>
</dbReference>
<feature type="transmembrane region" description="Helical" evidence="6">
    <location>
        <begin position="406"/>
        <end position="424"/>
    </location>
</feature>
<comment type="subcellular location">
    <subcellularLocation>
        <location evidence="1">Cell membrane</location>
        <topology evidence="1">Multi-pass membrane protein</topology>
    </subcellularLocation>
</comment>
<dbReference type="InterPro" id="IPR035681">
    <property type="entry name" value="ComA-like_MBL"/>
</dbReference>
<evidence type="ECO:0000256" key="2">
    <source>
        <dbReference type="ARBA" id="ARBA00022475"/>
    </source>
</evidence>
<feature type="transmembrane region" description="Helical" evidence="6">
    <location>
        <begin position="243"/>
        <end position="265"/>
    </location>
</feature>
<proteinExistence type="predicted"/>
<dbReference type="NCBIfam" id="TIGR00361">
    <property type="entry name" value="ComEC_Rec2"/>
    <property type="match status" value="1"/>
</dbReference>
<protein>
    <submittedName>
        <fullName evidence="8">DNA internalization-related competence protein ComEC Rec2</fullName>
    </submittedName>
</protein>
<gene>
    <name evidence="8" type="ORF">FD06_GL000989</name>
</gene>
<dbReference type="InterPro" id="IPR036866">
    <property type="entry name" value="RibonucZ/Hydroxyglut_hydro"/>
</dbReference>
<organism evidence="8 9">
    <name type="scientific">Apilactobacillus ozensis DSM 23829 = JCM 17196</name>
    <dbReference type="NCBI Taxonomy" id="1423781"/>
    <lineage>
        <taxon>Bacteria</taxon>
        <taxon>Bacillati</taxon>
        <taxon>Bacillota</taxon>
        <taxon>Bacilli</taxon>
        <taxon>Lactobacillales</taxon>
        <taxon>Lactobacillaceae</taxon>
        <taxon>Apilactobacillus</taxon>
    </lineage>
</organism>
<evidence type="ECO:0000259" key="7">
    <source>
        <dbReference type="SMART" id="SM00849"/>
    </source>
</evidence>
<dbReference type="InterPro" id="IPR001279">
    <property type="entry name" value="Metallo-B-lactamas"/>
</dbReference>
<feature type="domain" description="Metallo-beta-lactamase" evidence="7">
    <location>
        <begin position="466"/>
        <end position="671"/>
    </location>
</feature>
<dbReference type="GO" id="GO:0030420">
    <property type="term" value="P:establishment of competence for transformation"/>
    <property type="evidence" value="ECO:0007669"/>
    <property type="project" value="InterPro"/>
</dbReference>
<evidence type="ECO:0000256" key="1">
    <source>
        <dbReference type="ARBA" id="ARBA00004651"/>
    </source>
</evidence>
<dbReference type="AlphaFoldDB" id="A0A0R2ANI8"/>
<keyword evidence="5 6" id="KW-0472">Membrane</keyword>
<evidence type="ECO:0000256" key="3">
    <source>
        <dbReference type="ARBA" id="ARBA00022692"/>
    </source>
</evidence>
<dbReference type="Pfam" id="PF00753">
    <property type="entry name" value="Lactamase_B"/>
    <property type="match status" value="1"/>
</dbReference>
<feature type="transmembrane region" description="Helical" evidence="6">
    <location>
        <begin position="347"/>
        <end position="368"/>
    </location>
</feature>
<feature type="transmembrane region" description="Helical" evidence="6">
    <location>
        <begin position="205"/>
        <end position="223"/>
    </location>
</feature>
<keyword evidence="3 6" id="KW-0812">Transmembrane</keyword>
<dbReference type="Proteomes" id="UP000052012">
    <property type="component" value="Unassembled WGS sequence"/>
</dbReference>
<dbReference type="InterPro" id="IPR052159">
    <property type="entry name" value="Competence_DNA_uptake"/>
</dbReference>
<evidence type="ECO:0000256" key="5">
    <source>
        <dbReference type="ARBA" id="ARBA00023136"/>
    </source>
</evidence>
<feature type="transmembrane region" description="Helical" evidence="6">
    <location>
        <begin position="6"/>
        <end position="25"/>
    </location>
</feature>
<evidence type="ECO:0000256" key="4">
    <source>
        <dbReference type="ARBA" id="ARBA00022989"/>
    </source>
</evidence>
<reference evidence="8 9" key="1">
    <citation type="journal article" date="2015" name="Genome Announc.">
        <title>Expanding the biotechnology potential of lactobacilli through comparative genomics of 213 strains and associated genera.</title>
        <authorList>
            <person name="Sun Z."/>
            <person name="Harris H.M."/>
            <person name="McCann A."/>
            <person name="Guo C."/>
            <person name="Argimon S."/>
            <person name="Zhang W."/>
            <person name="Yang X."/>
            <person name="Jeffery I.B."/>
            <person name="Cooney J.C."/>
            <person name="Kagawa T.F."/>
            <person name="Liu W."/>
            <person name="Song Y."/>
            <person name="Salvetti E."/>
            <person name="Wrobel A."/>
            <person name="Rasinkangas P."/>
            <person name="Parkhill J."/>
            <person name="Rea M.C."/>
            <person name="O'Sullivan O."/>
            <person name="Ritari J."/>
            <person name="Douillard F.P."/>
            <person name="Paul Ross R."/>
            <person name="Yang R."/>
            <person name="Briner A.E."/>
            <person name="Felis G.E."/>
            <person name="de Vos W.M."/>
            <person name="Barrangou R."/>
            <person name="Klaenhammer T.R."/>
            <person name="Caufield P.W."/>
            <person name="Cui Y."/>
            <person name="Zhang H."/>
            <person name="O'Toole P.W."/>
        </authorList>
    </citation>
    <scope>NUCLEOTIDE SEQUENCE [LARGE SCALE GENOMIC DNA]</scope>
    <source>
        <strain evidence="8 9">DSM 23829</strain>
    </source>
</reference>